<protein>
    <submittedName>
        <fullName evidence="2">Uncharacterized protein</fullName>
    </submittedName>
</protein>
<sequence>MGVLKYINLKVFILSFIFGLFAMEIVMPERQTVFVYPTPENVNDLQYKDKVGNCFVPMQEESDCVGKYEEIPMQK</sequence>
<reference evidence="2" key="1">
    <citation type="journal article" date="2020" name="Nature">
        <title>Giant virus diversity and host interactions through global metagenomics.</title>
        <authorList>
            <person name="Schulz F."/>
            <person name="Roux S."/>
            <person name="Paez-Espino D."/>
            <person name="Jungbluth S."/>
            <person name="Walsh D.A."/>
            <person name="Denef V.J."/>
            <person name="McMahon K.D."/>
            <person name="Konstantinidis K.T."/>
            <person name="Eloe-Fadrosh E.A."/>
            <person name="Kyrpides N.C."/>
            <person name="Woyke T."/>
        </authorList>
    </citation>
    <scope>NUCLEOTIDE SEQUENCE</scope>
    <source>
        <strain evidence="2">GVMAG-M-3300020182-84</strain>
    </source>
</reference>
<keyword evidence="1" id="KW-0472">Membrane</keyword>
<organism evidence="2">
    <name type="scientific">viral metagenome</name>
    <dbReference type="NCBI Taxonomy" id="1070528"/>
    <lineage>
        <taxon>unclassified sequences</taxon>
        <taxon>metagenomes</taxon>
        <taxon>organismal metagenomes</taxon>
    </lineage>
</organism>
<keyword evidence="1" id="KW-0812">Transmembrane</keyword>
<keyword evidence="1" id="KW-1133">Transmembrane helix</keyword>
<evidence type="ECO:0000313" key="2">
    <source>
        <dbReference type="EMBL" id="QHS98065.1"/>
    </source>
</evidence>
<proteinExistence type="predicted"/>
<dbReference type="AlphaFoldDB" id="A0A6C0C085"/>
<name>A0A6C0C085_9ZZZZ</name>
<evidence type="ECO:0000256" key="1">
    <source>
        <dbReference type="SAM" id="Phobius"/>
    </source>
</evidence>
<dbReference type="EMBL" id="MN739312">
    <property type="protein sequence ID" value="QHS98065.1"/>
    <property type="molecule type" value="Genomic_DNA"/>
</dbReference>
<feature type="transmembrane region" description="Helical" evidence="1">
    <location>
        <begin position="6"/>
        <end position="26"/>
    </location>
</feature>
<accession>A0A6C0C085</accession>